<evidence type="ECO:0000313" key="2">
    <source>
        <dbReference type="Proteomes" id="UP000326396"/>
    </source>
</evidence>
<organism evidence="1 2">
    <name type="scientific">Mikania micrantha</name>
    <name type="common">bitter vine</name>
    <dbReference type="NCBI Taxonomy" id="192012"/>
    <lineage>
        <taxon>Eukaryota</taxon>
        <taxon>Viridiplantae</taxon>
        <taxon>Streptophyta</taxon>
        <taxon>Embryophyta</taxon>
        <taxon>Tracheophyta</taxon>
        <taxon>Spermatophyta</taxon>
        <taxon>Magnoliopsida</taxon>
        <taxon>eudicotyledons</taxon>
        <taxon>Gunneridae</taxon>
        <taxon>Pentapetalae</taxon>
        <taxon>asterids</taxon>
        <taxon>campanulids</taxon>
        <taxon>Asterales</taxon>
        <taxon>Asteraceae</taxon>
        <taxon>Asteroideae</taxon>
        <taxon>Heliantheae alliance</taxon>
        <taxon>Eupatorieae</taxon>
        <taxon>Mikania</taxon>
    </lineage>
</organism>
<gene>
    <name evidence="1" type="ORF">E3N88_17938</name>
</gene>
<dbReference type="OrthoDB" id="692400at2759"/>
<proteinExistence type="predicted"/>
<accession>A0A5N6NT81</accession>
<dbReference type="PANTHER" id="PTHR33710">
    <property type="entry name" value="BNAC02G09200D PROTEIN"/>
    <property type="match status" value="1"/>
</dbReference>
<evidence type="ECO:0000313" key="1">
    <source>
        <dbReference type="EMBL" id="KAD5317992.1"/>
    </source>
</evidence>
<reference evidence="1 2" key="1">
    <citation type="submission" date="2019-05" db="EMBL/GenBank/DDBJ databases">
        <title>Mikania micrantha, genome provides insights into the molecular mechanism of rapid growth.</title>
        <authorList>
            <person name="Liu B."/>
        </authorList>
    </citation>
    <scope>NUCLEOTIDE SEQUENCE [LARGE SCALE GENOMIC DNA]</scope>
    <source>
        <strain evidence="1">NLD-2019</strain>
        <tissue evidence="1">Leaf</tissue>
    </source>
</reference>
<dbReference type="EMBL" id="SZYD01000009">
    <property type="protein sequence ID" value="KAD5317992.1"/>
    <property type="molecule type" value="Genomic_DNA"/>
</dbReference>
<dbReference type="PANTHER" id="PTHR33710:SF64">
    <property type="entry name" value="ENDONUCLEASE_EXONUCLEASE_PHOSPHATASE DOMAIN-CONTAINING PROTEIN"/>
    <property type="match status" value="1"/>
</dbReference>
<dbReference type="InterPro" id="IPR036691">
    <property type="entry name" value="Endo/exonu/phosph_ase_sf"/>
</dbReference>
<dbReference type="SUPFAM" id="SSF56219">
    <property type="entry name" value="DNase I-like"/>
    <property type="match status" value="1"/>
</dbReference>
<evidence type="ECO:0008006" key="3">
    <source>
        <dbReference type="Google" id="ProtNLM"/>
    </source>
</evidence>
<dbReference type="Proteomes" id="UP000326396">
    <property type="component" value="Linkage Group LG17"/>
</dbReference>
<dbReference type="AlphaFoldDB" id="A0A5N6NT81"/>
<sequence length="321" mass="37139">MAPNSIQQLGEGEIVEYHGENNPPDNQRLIGLNDVEIGEEVENTVRIAECVGIHLLGLENEVQEELLGEGHSEVDHVINVYAPQDLNGKQMLWDKLGDLMNYRSGVWILLGDFNEVRNAFERLNSEFNFQGASNFNNFIFSNQLMEYNMEGARFTCMKGLGEKFSKLDRFLVNDIFINKWPNAVCKVLERKYSDHCPIILVTTNIDFGATPFRFFSSWFNFAAHQRKLNNENSDKPAKVIKNFEAEAEVRALTDQEITTWAKKEWQSLELIKKEDARQKARAKWSLEGDEISAFLYIIYHMSPSDNKQKIVLRQIFKFKEE</sequence>
<comment type="caution">
    <text evidence="1">The sequence shown here is derived from an EMBL/GenBank/DDBJ whole genome shotgun (WGS) entry which is preliminary data.</text>
</comment>
<protein>
    <recommendedName>
        <fullName evidence="3">Endonuclease/exonuclease/phosphatase domain-containing protein</fullName>
    </recommendedName>
</protein>
<name>A0A5N6NT81_9ASTR</name>
<dbReference type="Gene3D" id="3.60.10.10">
    <property type="entry name" value="Endonuclease/exonuclease/phosphatase"/>
    <property type="match status" value="1"/>
</dbReference>
<keyword evidence="2" id="KW-1185">Reference proteome</keyword>